<dbReference type="Gene3D" id="3.40.50.1820">
    <property type="entry name" value="alpha/beta hydrolase"/>
    <property type="match status" value="1"/>
</dbReference>
<evidence type="ECO:0000313" key="1">
    <source>
        <dbReference type="EMBL" id="MYZ48903.1"/>
    </source>
</evidence>
<dbReference type="OrthoDB" id="9976926at2"/>
<dbReference type="EMBL" id="SPKJ01000052">
    <property type="protein sequence ID" value="MYZ48903.1"/>
    <property type="molecule type" value="Genomic_DNA"/>
</dbReference>
<dbReference type="InterPro" id="IPR029058">
    <property type="entry name" value="AB_hydrolase_fold"/>
</dbReference>
<dbReference type="SUPFAM" id="SSF53474">
    <property type="entry name" value="alpha/beta-Hydrolases"/>
    <property type="match status" value="1"/>
</dbReference>
<dbReference type="Proteomes" id="UP000773614">
    <property type="component" value="Unassembled WGS sequence"/>
</dbReference>
<proteinExistence type="predicted"/>
<comment type="caution">
    <text evidence="1">The sequence shown here is derived from an EMBL/GenBank/DDBJ whole genome shotgun (WGS) entry which is preliminary data.</text>
</comment>
<organism evidence="1 2">
    <name type="scientific">Propylenella binzhouense</name>
    <dbReference type="NCBI Taxonomy" id="2555902"/>
    <lineage>
        <taxon>Bacteria</taxon>
        <taxon>Pseudomonadati</taxon>
        <taxon>Pseudomonadota</taxon>
        <taxon>Alphaproteobacteria</taxon>
        <taxon>Hyphomicrobiales</taxon>
        <taxon>Propylenellaceae</taxon>
        <taxon>Propylenella</taxon>
    </lineage>
</organism>
<reference evidence="1" key="1">
    <citation type="submission" date="2019-03" db="EMBL/GenBank/DDBJ databases">
        <title>Afifella sp. nov., isolated from activated sludge.</title>
        <authorList>
            <person name="Li Q."/>
            <person name="Liu Y."/>
        </authorList>
    </citation>
    <scope>NUCLEOTIDE SEQUENCE</scope>
    <source>
        <strain evidence="1">L72</strain>
    </source>
</reference>
<accession>A0A964WUC9</accession>
<evidence type="ECO:0000313" key="2">
    <source>
        <dbReference type="Proteomes" id="UP000773614"/>
    </source>
</evidence>
<protein>
    <submittedName>
        <fullName evidence="1">Uncharacterized protein</fullName>
    </submittedName>
</protein>
<sequence>MPDVTDYVIEYKGARPSSDVDDFKGIDNIPLDLGIYNQRQQFQGKKRVLVRHALGVSDSAKDRMLEPSYTRRYVDEIVAARNAGTPIGLVCISGYSKGSMYAVRLVQELNAASVEVRYVGLSDLPIFPYGYDPRVPSFPDMVPVNEPSTDTAASARAVQHPLRVKFPPQVAPPQVRAKEMANYYQHRGNGVEVRRHPRLSYPWWWWSSNMPNDEVHGELQGWTNTELRIAEQINDSKCHDVGDEEGRKRIGADISHALAIFQ</sequence>
<name>A0A964WUC9_9HYPH</name>
<gene>
    <name evidence="1" type="ORF">E4O86_14400</name>
</gene>
<dbReference type="AlphaFoldDB" id="A0A964WUC9"/>
<keyword evidence="2" id="KW-1185">Reference proteome</keyword>
<dbReference type="RefSeq" id="WP_161141249.1">
    <property type="nucleotide sequence ID" value="NZ_SPKJ01000052.1"/>
</dbReference>